<proteinExistence type="inferred from homology"/>
<comment type="similarity">
    <text evidence="1">Belongs to the peptidase S45 family.</text>
</comment>
<feature type="active site" description="Nucleophile" evidence="4">
    <location>
        <position position="289"/>
    </location>
</feature>
<dbReference type="PIRSF" id="PIRSF001227">
    <property type="entry name" value="Pen_acylase"/>
    <property type="match status" value="1"/>
</dbReference>
<name>A0A7W7Q3R8_9PSEU</name>
<dbReference type="InterPro" id="IPR043146">
    <property type="entry name" value="Penicillin_amidase_N_B-knob"/>
</dbReference>
<feature type="transmembrane region" description="Helical" evidence="6">
    <location>
        <begin position="20"/>
        <end position="39"/>
    </location>
</feature>
<dbReference type="PANTHER" id="PTHR34218:SF4">
    <property type="entry name" value="ACYL-HOMOSERINE LACTONE ACYLASE QUIP"/>
    <property type="match status" value="1"/>
</dbReference>
<dbReference type="InterPro" id="IPR023343">
    <property type="entry name" value="Penicillin_amidase_dom1"/>
</dbReference>
<dbReference type="SUPFAM" id="SSF56235">
    <property type="entry name" value="N-terminal nucleophile aminohydrolases (Ntn hydrolases)"/>
    <property type="match status" value="1"/>
</dbReference>
<dbReference type="InterPro" id="IPR029055">
    <property type="entry name" value="Ntn_hydrolases_N"/>
</dbReference>
<keyword evidence="5" id="KW-0106">Calcium</keyword>
<dbReference type="InterPro" id="IPR043147">
    <property type="entry name" value="Penicillin_amidase_A-knob"/>
</dbReference>
<dbReference type="Pfam" id="PF01804">
    <property type="entry name" value="Penicil_amidase"/>
    <property type="match status" value="1"/>
</dbReference>
<keyword evidence="2 7" id="KW-0378">Hydrolase</keyword>
<evidence type="ECO:0000256" key="5">
    <source>
        <dbReference type="PIRSR" id="PIRSR001227-2"/>
    </source>
</evidence>
<dbReference type="InterPro" id="IPR014395">
    <property type="entry name" value="Pen/GL7ACA/AHL_acylase"/>
</dbReference>
<evidence type="ECO:0000256" key="3">
    <source>
        <dbReference type="ARBA" id="ARBA00023145"/>
    </source>
</evidence>
<dbReference type="Proteomes" id="UP000520767">
    <property type="component" value="Unassembled WGS sequence"/>
</dbReference>
<dbReference type="GO" id="GO:0046872">
    <property type="term" value="F:metal ion binding"/>
    <property type="evidence" value="ECO:0007669"/>
    <property type="project" value="UniProtKB-KW"/>
</dbReference>
<evidence type="ECO:0000256" key="6">
    <source>
        <dbReference type="SAM" id="Phobius"/>
    </source>
</evidence>
<evidence type="ECO:0000313" key="7">
    <source>
        <dbReference type="EMBL" id="MBB4906169.1"/>
    </source>
</evidence>
<dbReference type="RefSeq" id="WP_184810279.1">
    <property type="nucleotide sequence ID" value="NZ_JACHJQ010000002.1"/>
</dbReference>
<gene>
    <name evidence="7" type="ORF">FHR82_002386</name>
</gene>
<keyword evidence="6" id="KW-1133">Transmembrane helix</keyword>
<dbReference type="Gene3D" id="1.10.1400.10">
    <property type="match status" value="1"/>
</dbReference>
<dbReference type="InterPro" id="IPR002692">
    <property type="entry name" value="S45"/>
</dbReference>
<sequence>MTACAAHRPRRLRLRRLPSVRAVGGLAVLTLAAACAAALTGPMWTAVAVVVAGAGAVAWYARHHRARIAVETALARALLASVPACPDEVAVPGLDADVRATVTGDGVTRLTAASWLDAVRGLGFVMGRDRGFHLDLVRRTAGGRLAEVWGRTAVPADRHYRLLGLERAARRAADTLDAPERDLLTAFAAGVNASFAHDGPPFESRFLSWRPEPWTVADSLLVALFLFHALSWHEPGRRAEAVIRRALPPDVAAFLLPGGPDTVPAGLRAVRGDDVPADVVAVDGAVAGSNCWVRTGPGGPVLACDLHLPLLLPNLLYEVDLRWPDGSVHGLATPGLPVVLTGGNGHLVWGVTNLSAAVLDLVPAGAGATTTTEHVRVRGGAPVAVEVTVDGDLPVLPKPLLGERVAAAWTGFDPRACDLRFQRLATARTVAEGIAVLDEADGIALNALLADRDGRIAHLATGLLPERPRLVDPPSGVLVSANDAALPGHPFWYDADPGHRARRIRQVLADTHDPTPDAMRALQHDTDAALYRRYRDLAVAAPAESSTVELLAGWDGTARTGSRAFPVLVRLRQLLAERVLAPYLTACRELEPEFRYPFRDVDRPLLAILSIQDPALLPPGAADWPGLIAECVHQARGRRLPAWGRVNSVGLSHPLTGLAPWAERLLGIAARPQPGALHSVRTCVPGFGAAGRAVLTPGGGTFELPAGQSGHPLSPHFADRHPTWLRSGAPRASRAVCGYSLSPAHQPAIARRAS</sequence>
<organism evidence="7 8">
    <name type="scientific">Actinophytocola algeriensis</name>
    <dbReference type="NCBI Taxonomy" id="1768010"/>
    <lineage>
        <taxon>Bacteria</taxon>
        <taxon>Bacillati</taxon>
        <taxon>Actinomycetota</taxon>
        <taxon>Actinomycetes</taxon>
        <taxon>Pseudonocardiales</taxon>
        <taxon>Pseudonocardiaceae</taxon>
    </lineage>
</organism>
<reference evidence="7 8" key="1">
    <citation type="submission" date="2020-08" db="EMBL/GenBank/DDBJ databases">
        <title>Genomic Encyclopedia of Type Strains, Phase III (KMG-III): the genomes of soil and plant-associated and newly described type strains.</title>
        <authorList>
            <person name="Whitman W."/>
        </authorList>
    </citation>
    <scope>NUCLEOTIDE SEQUENCE [LARGE SCALE GENOMIC DNA]</scope>
    <source>
        <strain evidence="7 8">CECT 8960</strain>
    </source>
</reference>
<comment type="caution">
    <text evidence="7">The sequence shown here is derived from an EMBL/GenBank/DDBJ whole genome shotgun (WGS) entry which is preliminary data.</text>
</comment>
<accession>A0A7W7Q3R8</accession>
<keyword evidence="8" id="KW-1185">Reference proteome</keyword>
<keyword evidence="6" id="KW-0472">Membrane</keyword>
<keyword evidence="3" id="KW-0865">Zymogen</keyword>
<evidence type="ECO:0000256" key="2">
    <source>
        <dbReference type="ARBA" id="ARBA00022801"/>
    </source>
</evidence>
<dbReference type="EC" id="3.5.1.11" evidence="7"/>
<dbReference type="Gene3D" id="1.10.439.10">
    <property type="entry name" value="Penicillin Amidohydrolase, domain 1"/>
    <property type="match status" value="1"/>
</dbReference>
<dbReference type="GO" id="GO:0017000">
    <property type="term" value="P:antibiotic biosynthetic process"/>
    <property type="evidence" value="ECO:0007669"/>
    <property type="project" value="InterPro"/>
</dbReference>
<evidence type="ECO:0000256" key="1">
    <source>
        <dbReference type="ARBA" id="ARBA00006586"/>
    </source>
</evidence>
<protein>
    <submittedName>
        <fullName evidence="7">Penicillin amidase</fullName>
        <ecNumber evidence="7">3.5.1.11</ecNumber>
    </submittedName>
</protein>
<comment type="cofactor">
    <cofactor evidence="5">
        <name>Ca(2+)</name>
        <dbReference type="ChEBI" id="CHEBI:29108"/>
    </cofactor>
    <text evidence="5">Binds 1 Ca(2+) ion per dimer.</text>
</comment>
<evidence type="ECO:0000256" key="4">
    <source>
        <dbReference type="PIRSR" id="PIRSR001227-1"/>
    </source>
</evidence>
<evidence type="ECO:0000313" key="8">
    <source>
        <dbReference type="Proteomes" id="UP000520767"/>
    </source>
</evidence>
<dbReference type="AlphaFoldDB" id="A0A7W7Q3R8"/>
<dbReference type="EMBL" id="JACHJQ010000002">
    <property type="protein sequence ID" value="MBB4906169.1"/>
    <property type="molecule type" value="Genomic_DNA"/>
</dbReference>
<dbReference type="Gene3D" id="2.30.120.10">
    <property type="match status" value="1"/>
</dbReference>
<dbReference type="Gene3D" id="3.60.20.10">
    <property type="entry name" value="Glutamine Phosphoribosylpyrophosphate, subunit 1, domain 1"/>
    <property type="match status" value="2"/>
</dbReference>
<keyword evidence="5" id="KW-0479">Metal-binding</keyword>
<dbReference type="GO" id="GO:0008953">
    <property type="term" value="F:penicillin amidase activity"/>
    <property type="evidence" value="ECO:0007669"/>
    <property type="project" value="UniProtKB-EC"/>
</dbReference>
<feature type="binding site" evidence="5">
    <location>
        <position position="360"/>
    </location>
    <ligand>
        <name>Ca(2+)</name>
        <dbReference type="ChEBI" id="CHEBI:29108"/>
    </ligand>
</feature>
<keyword evidence="6" id="KW-0812">Transmembrane</keyword>
<dbReference type="PANTHER" id="PTHR34218">
    <property type="entry name" value="PEPTIDASE S45 PENICILLIN AMIDASE"/>
    <property type="match status" value="1"/>
</dbReference>